<keyword evidence="4" id="KW-0862">Zinc</keyword>
<accession>A0A1U9MDN2</accession>
<dbReference type="AlphaFoldDB" id="A0A1U9MDN2"/>
<comment type="cofactor">
    <cofactor evidence="1">
        <name>Zn(2+)</name>
        <dbReference type="ChEBI" id="CHEBI:29105"/>
    </cofactor>
</comment>
<evidence type="ECO:0000256" key="4">
    <source>
        <dbReference type="ARBA" id="ARBA00022833"/>
    </source>
</evidence>
<dbReference type="Pfam" id="PF02633">
    <property type="entry name" value="Creatininase"/>
    <property type="match status" value="1"/>
</dbReference>
<dbReference type="PANTHER" id="PTHR35005">
    <property type="entry name" value="3-DEHYDRO-SCYLLO-INOSOSE HYDROLASE"/>
    <property type="match status" value="1"/>
</dbReference>
<keyword evidence="7" id="KW-1185">Reference proteome</keyword>
<keyword evidence="2" id="KW-0479">Metal-binding</keyword>
<protein>
    <submittedName>
        <fullName evidence="6">Creatinine amidohydrolase</fullName>
        <ecNumber evidence="6">3.5.2.10</ecNumber>
    </submittedName>
</protein>
<evidence type="ECO:0000256" key="1">
    <source>
        <dbReference type="ARBA" id="ARBA00001947"/>
    </source>
</evidence>
<proteinExistence type="inferred from homology"/>
<dbReference type="InterPro" id="IPR003785">
    <property type="entry name" value="Creatininase/forma_Hydrolase"/>
</dbReference>
<dbReference type="EC" id="3.5.2.10" evidence="6"/>
<dbReference type="GO" id="GO:0009231">
    <property type="term" value="P:riboflavin biosynthetic process"/>
    <property type="evidence" value="ECO:0007669"/>
    <property type="project" value="TreeGrafter"/>
</dbReference>
<name>A0A1U9MDN2_9HYPH</name>
<sequence>MKKEDQIIAILPLGAHEYHGPHLSPTTDAVIAGAFAERLASLFPTAPKRLTPLEVESVGYSIEHKGRPFTKTLEYSQAIDRWISIGADCYKKGIKKILVLNAHGGNSPLMNIVITELRCRFKMLAVATSWGRFGLPEGLITPENKQLDIHAGFIETSLMLYLAPEKVEMEKAQNFSNWQKKLQEKFKYLRAYGPFPFGWKMADINRLGAAGNALAANKEAGKAIFDHAIEGFSGLVEDMFAFDIDELS</sequence>
<dbReference type="GO" id="GO:0047789">
    <property type="term" value="F:creatininase activity"/>
    <property type="evidence" value="ECO:0007669"/>
    <property type="project" value="UniProtKB-EC"/>
</dbReference>
<reference evidence="6 7" key="1">
    <citation type="submission" date="2016-11" db="EMBL/GenBank/DDBJ databases">
        <title>Comparative genomics of Bartonella apis.</title>
        <authorList>
            <person name="Engel P."/>
        </authorList>
    </citation>
    <scope>NUCLEOTIDE SEQUENCE [LARGE SCALE GENOMIC DNA]</scope>
    <source>
        <strain evidence="6 7">BBC0178</strain>
    </source>
</reference>
<dbReference type="Gene3D" id="3.40.50.10310">
    <property type="entry name" value="Creatininase"/>
    <property type="match status" value="1"/>
</dbReference>
<dbReference type="EMBL" id="CP015820">
    <property type="protein sequence ID" value="AQT43387.1"/>
    <property type="molecule type" value="Genomic_DNA"/>
</dbReference>
<dbReference type="InterPro" id="IPR024087">
    <property type="entry name" value="Creatininase-like_sf"/>
</dbReference>
<dbReference type="PANTHER" id="PTHR35005:SF1">
    <property type="entry name" value="2-AMINO-5-FORMYLAMINO-6-RIBOSYLAMINOPYRIMIDIN-4(3H)-ONE 5'-MONOPHOSPHATE DEFORMYLASE"/>
    <property type="match status" value="1"/>
</dbReference>
<evidence type="ECO:0000313" key="6">
    <source>
        <dbReference type="EMBL" id="AQT43387.1"/>
    </source>
</evidence>
<evidence type="ECO:0000256" key="2">
    <source>
        <dbReference type="ARBA" id="ARBA00022723"/>
    </source>
</evidence>
<dbReference type="OrthoDB" id="9801445at2"/>
<evidence type="ECO:0000256" key="3">
    <source>
        <dbReference type="ARBA" id="ARBA00022801"/>
    </source>
</evidence>
<dbReference type="GO" id="GO:0016811">
    <property type="term" value="F:hydrolase activity, acting on carbon-nitrogen (but not peptide) bonds, in linear amides"/>
    <property type="evidence" value="ECO:0007669"/>
    <property type="project" value="TreeGrafter"/>
</dbReference>
<dbReference type="Proteomes" id="UP000189660">
    <property type="component" value="Chromosome"/>
</dbReference>
<evidence type="ECO:0000256" key="5">
    <source>
        <dbReference type="ARBA" id="ARBA00024029"/>
    </source>
</evidence>
<dbReference type="GO" id="GO:0046872">
    <property type="term" value="F:metal ion binding"/>
    <property type="evidence" value="ECO:0007669"/>
    <property type="project" value="UniProtKB-KW"/>
</dbReference>
<dbReference type="RefSeq" id="WP_078040040.1">
    <property type="nucleotide sequence ID" value="NZ_CP015820.1"/>
</dbReference>
<keyword evidence="3 6" id="KW-0378">Hydrolase</keyword>
<evidence type="ECO:0000313" key="7">
    <source>
        <dbReference type="Proteomes" id="UP000189660"/>
    </source>
</evidence>
<dbReference type="KEGG" id="bapa:BBC0178_019450"/>
<comment type="similarity">
    <text evidence="5">Belongs to the creatininase superfamily.</text>
</comment>
<gene>
    <name evidence="6" type="ORF">BBC0178_019450</name>
</gene>
<organism evidence="6 7">
    <name type="scientific">Bartonella apihabitans</name>
    <dbReference type="NCBI Taxonomy" id="2750929"/>
    <lineage>
        <taxon>Bacteria</taxon>
        <taxon>Pseudomonadati</taxon>
        <taxon>Pseudomonadota</taxon>
        <taxon>Alphaproteobacteria</taxon>
        <taxon>Hyphomicrobiales</taxon>
        <taxon>Bartonellaceae</taxon>
        <taxon>Bartonella</taxon>
    </lineage>
</organism>
<dbReference type="SUPFAM" id="SSF102215">
    <property type="entry name" value="Creatininase"/>
    <property type="match status" value="1"/>
</dbReference>